<evidence type="ECO:0000256" key="1">
    <source>
        <dbReference type="ARBA" id="ARBA00022737"/>
    </source>
</evidence>
<evidence type="ECO:0000313" key="4">
    <source>
        <dbReference type="RefSeq" id="XP_029121350.1"/>
    </source>
</evidence>
<feature type="repeat" description="PPR" evidence="2">
    <location>
        <begin position="265"/>
        <end position="299"/>
    </location>
</feature>
<dbReference type="RefSeq" id="XP_029121351.1">
    <property type="nucleotide sequence ID" value="XM_029265518.1"/>
</dbReference>
<dbReference type="RefSeq" id="XP_029121355.1">
    <property type="nucleotide sequence ID" value="XM_029265522.1"/>
</dbReference>
<feature type="repeat" description="PPR" evidence="2">
    <location>
        <begin position="133"/>
        <end position="167"/>
    </location>
</feature>
<sequence length="763" mass="84803">MRAPTQHSTAIARLCSTHRNFPSHAPKTDSFDASSRSPSIKTLASAGRLRDAFRLLIFRRHLGLPVHPDYFVAILKPCAFPETLMEGRQLHAHMVITGFNQDPFICNHLIHMYCKCGSLDDAHWVFRGMGKKNLHSWNILIAGFCRFGFLSEARQLFDEMPKRDAASWNTMISGYDQWGPCEEALGSFVRMRRTDCNVDHFGLASVISACSNLRFLGNGRGLHACSAKTGLDSHVQVGGALIGLYAKCVALKDARRVFDEIGAKELFTWNSMLAGYVQCSKIDEALLFFKEMPERDVVSWTTVVAGLAQHERNEEAIGLFQKMWEAGLMPDQISFVSVLNACVGVLDFEEGFKIHGQIMKRGFGTDVNVGSAIVVFYAKCGCMNDAKRVTDGIPLVDDFSWSVLIDQYAKHGQIDSAHELFRSLEVRSIPLWNALIGGYSELGLHEEAFKAFEEMQMDGKRGDEFTFGSLVMGVDLLGMKYGEQLHSQIIKVGVDFSVFVGSALIDMYSYCLECEAAVKIFNSIQQPNLVSWNSMISGYGLNNMDREAILTFRLMMALGVKPDNITLSLVLDSCSSLLVLCEGTQFHALAHKLGFDSDVVVGSALIDIYSKCENMDHAAQAFSDIHGHSVVSWTSLIGGYIRCGMWAKAKKLFELMPERNVVSWNAMLSGCAKYGFGLEVLNLYYQMNKSGLLPDRVTFFTVLSVCSNFLLEENGKLVHAQIFKTGYHMNPHVSSALTEMYQKLGKLADRADRAEPDAVSGNN</sequence>
<protein>
    <submittedName>
        <fullName evidence="4 5">Pentatricopeptide repeat-containing protein At2g13600-like</fullName>
    </submittedName>
</protein>
<dbReference type="InterPro" id="IPR011990">
    <property type="entry name" value="TPR-like_helical_dom_sf"/>
</dbReference>
<dbReference type="NCBIfam" id="TIGR00756">
    <property type="entry name" value="PPR"/>
    <property type="match status" value="8"/>
</dbReference>
<evidence type="ECO:0000313" key="7">
    <source>
        <dbReference type="RefSeq" id="XP_029121353.1"/>
    </source>
</evidence>
<keyword evidence="3" id="KW-1185">Reference proteome</keyword>
<reference evidence="4 5" key="1">
    <citation type="submission" date="2025-04" db="UniProtKB">
        <authorList>
            <consortium name="RefSeq"/>
        </authorList>
    </citation>
    <scope>IDENTIFICATION</scope>
</reference>
<dbReference type="InterPro" id="IPR046960">
    <property type="entry name" value="PPR_At4g14850-like_plant"/>
</dbReference>
<evidence type="ECO:0000313" key="5">
    <source>
        <dbReference type="RefSeq" id="XP_029121351.1"/>
    </source>
</evidence>
<dbReference type="Pfam" id="PF13041">
    <property type="entry name" value="PPR_2"/>
    <property type="match status" value="4"/>
</dbReference>
<dbReference type="AlphaFoldDB" id="A0A8N4F5H9"/>
<dbReference type="Proteomes" id="UP000504607">
    <property type="component" value="Chromosome 7"/>
</dbReference>
<dbReference type="RefSeq" id="XP_029121352.1">
    <property type="nucleotide sequence ID" value="XM_029265519.1"/>
</dbReference>
<evidence type="ECO:0000313" key="9">
    <source>
        <dbReference type="RefSeq" id="XP_029121355.1"/>
    </source>
</evidence>
<dbReference type="GO" id="GO:0009451">
    <property type="term" value="P:RNA modification"/>
    <property type="evidence" value="ECO:0007669"/>
    <property type="project" value="InterPro"/>
</dbReference>
<dbReference type="RefSeq" id="XP_029121354.1">
    <property type="nucleotide sequence ID" value="XM_029265521.1"/>
</dbReference>
<dbReference type="FunFam" id="1.25.40.10:FF:000073">
    <property type="entry name" value="Pentatricopeptide repeat-containing protein chloroplastic"/>
    <property type="match status" value="1"/>
</dbReference>
<feature type="repeat" description="PPR" evidence="2">
    <location>
        <begin position="102"/>
        <end position="132"/>
    </location>
</feature>
<feature type="repeat" description="PPR" evidence="2">
    <location>
        <begin position="397"/>
        <end position="431"/>
    </location>
</feature>
<dbReference type="FunFam" id="1.25.40.10:FF:000348">
    <property type="entry name" value="Pentatricopeptide repeat-containing protein chloroplastic"/>
    <property type="match status" value="1"/>
</dbReference>
<dbReference type="FunFam" id="1.25.40.10:FF:000442">
    <property type="entry name" value="Pentatricopeptide repeat-containing protein At3g49710"/>
    <property type="match status" value="1"/>
</dbReference>
<dbReference type="InterPro" id="IPR002885">
    <property type="entry name" value="PPR_rpt"/>
</dbReference>
<evidence type="ECO:0000313" key="6">
    <source>
        <dbReference type="RefSeq" id="XP_029121352.1"/>
    </source>
</evidence>
<dbReference type="Pfam" id="PF01535">
    <property type="entry name" value="PPR"/>
    <property type="match status" value="4"/>
</dbReference>
<dbReference type="OrthoDB" id="768798at2759"/>
<evidence type="ECO:0000256" key="2">
    <source>
        <dbReference type="PROSITE-ProRule" id="PRU00708"/>
    </source>
</evidence>
<feature type="repeat" description="PPR" evidence="2">
    <location>
        <begin position="528"/>
        <end position="562"/>
    </location>
</feature>
<dbReference type="RefSeq" id="XP_029121353.1">
    <property type="nucleotide sequence ID" value="XM_029265520.1"/>
</dbReference>
<accession>A0A8N4F5H9</accession>
<dbReference type="Gene3D" id="1.25.40.10">
    <property type="entry name" value="Tetratricopeptide repeat domain"/>
    <property type="match status" value="5"/>
</dbReference>
<evidence type="ECO:0000313" key="8">
    <source>
        <dbReference type="RefSeq" id="XP_029121354.1"/>
    </source>
</evidence>
<dbReference type="PROSITE" id="PS51375">
    <property type="entry name" value="PPR"/>
    <property type="match status" value="6"/>
</dbReference>
<keyword evidence="1" id="KW-0677">Repeat</keyword>
<organism evidence="3 8">
    <name type="scientific">Elaeis guineensis var. tenera</name>
    <name type="common">Oil palm</name>
    <dbReference type="NCBI Taxonomy" id="51953"/>
    <lineage>
        <taxon>Eukaryota</taxon>
        <taxon>Viridiplantae</taxon>
        <taxon>Streptophyta</taxon>
        <taxon>Embryophyta</taxon>
        <taxon>Tracheophyta</taxon>
        <taxon>Spermatophyta</taxon>
        <taxon>Magnoliopsida</taxon>
        <taxon>Liliopsida</taxon>
        <taxon>Arecaceae</taxon>
        <taxon>Arecoideae</taxon>
        <taxon>Cocoseae</taxon>
        <taxon>Elaeidinae</taxon>
        <taxon>Elaeis</taxon>
    </lineage>
</organism>
<name>A0A8N4F5H9_ELAGV</name>
<feature type="repeat" description="PPR" evidence="2">
    <location>
        <begin position="629"/>
        <end position="663"/>
    </location>
</feature>
<evidence type="ECO:0000313" key="3">
    <source>
        <dbReference type="Proteomes" id="UP000504607"/>
    </source>
</evidence>
<dbReference type="PANTHER" id="PTHR47926">
    <property type="entry name" value="PENTATRICOPEPTIDE REPEAT-CONTAINING PROTEIN"/>
    <property type="match status" value="1"/>
</dbReference>
<dbReference type="RefSeq" id="XP_029121350.1">
    <property type="nucleotide sequence ID" value="XM_029265517.1"/>
</dbReference>
<dbReference type="GO" id="GO:0003723">
    <property type="term" value="F:RNA binding"/>
    <property type="evidence" value="ECO:0007669"/>
    <property type="project" value="InterPro"/>
</dbReference>
<gene>
    <name evidence="4 5 6 7 8 9" type="primary">LOC105048289</name>
</gene>
<proteinExistence type="predicted"/>